<comment type="caution">
    <text evidence="8">The sequence shown here is derived from an EMBL/GenBank/DDBJ whole genome shotgun (WGS) entry which is preliminary data.</text>
</comment>
<dbReference type="InterPro" id="IPR002104">
    <property type="entry name" value="Integrase_catalytic"/>
</dbReference>
<feature type="domain" description="Tyr recombinase" evidence="6">
    <location>
        <begin position="209"/>
        <end position="381"/>
    </location>
</feature>
<accession>A0A3E0HVQ1</accession>
<feature type="domain" description="Core-binding (CB)" evidence="7">
    <location>
        <begin position="109"/>
        <end position="192"/>
    </location>
</feature>
<keyword evidence="3 5" id="KW-0238">DNA-binding</keyword>
<evidence type="ECO:0000259" key="6">
    <source>
        <dbReference type="PROSITE" id="PS51898"/>
    </source>
</evidence>
<keyword evidence="9" id="KW-1185">Reference proteome</keyword>
<dbReference type="InterPro" id="IPR050090">
    <property type="entry name" value="Tyrosine_recombinase_XerCD"/>
</dbReference>
<keyword evidence="4" id="KW-0233">DNA recombination</keyword>
<evidence type="ECO:0000256" key="4">
    <source>
        <dbReference type="ARBA" id="ARBA00023172"/>
    </source>
</evidence>
<dbReference type="InterPro" id="IPR011010">
    <property type="entry name" value="DNA_brk_join_enz"/>
</dbReference>
<dbReference type="InterPro" id="IPR013762">
    <property type="entry name" value="Integrase-like_cat_sf"/>
</dbReference>
<dbReference type="PROSITE" id="PS51898">
    <property type="entry name" value="TYR_RECOMBINASE"/>
    <property type="match status" value="1"/>
</dbReference>
<dbReference type="Gene3D" id="1.10.150.130">
    <property type="match status" value="1"/>
</dbReference>
<dbReference type="Proteomes" id="UP000256884">
    <property type="component" value="Unassembled WGS sequence"/>
</dbReference>
<organism evidence="8 9">
    <name type="scientific">Tenacibaculum gallaicum</name>
    <dbReference type="NCBI Taxonomy" id="561505"/>
    <lineage>
        <taxon>Bacteria</taxon>
        <taxon>Pseudomonadati</taxon>
        <taxon>Bacteroidota</taxon>
        <taxon>Flavobacteriia</taxon>
        <taxon>Flavobacteriales</taxon>
        <taxon>Flavobacteriaceae</taxon>
        <taxon>Tenacibaculum</taxon>
    </lineage>
</organism>
<proteinExistence type="inferred from homology"/>
<dbReference type="GO" id="GO:0003677">
    <property type="term" value="F:DNA binding"/>
    <property type="evidence" value="ECO:0007669"/>
    <property type="project" value="UniProtKB-UniRule"/>
</dbReference>
<sequence length="386" mass="45114">MVYVLFFAVCNLYIKIKLLKFDKRINIQITDMDFSQYTFTPNQHNGENRIFISFQYTIEKKNALRKRFPSAKWSKTKRAWHLPDLPVVRKALNIPLKSIFIQQKSKIHAVNEQALSNFIAQLELKAYSQNTIKIYVSEFIHLLKILKSYSVNNLTPKRLKDYFLYCVKVEKMKERKINGKINAIKFYFEQVLHQERMFFDIPRPKKPQTLPKMLSKTDIRKTFKAVENPKHLLMLQLCYGMGLRVSEVVGLKITHIDSKRMQVLILEGKGKKDRYVNLPESVLTLLRTYYKSYKPKSWLFEGQYGGQYSTTSVQKVFKRAMKKAGINKQIGIHGLRHSYATHLLESGADLRFIQKLLGHHSIKTTQTYTHVSKASIKNISSPLDSL</sequence>
<dbReference type="GO" id="GO:0015074">
    <property type="term" value="P:DNA integration"/>
    <property type="evidence" value="ECO:0007669"/>
    <property type="project" value="UniProtKB-KW"/>
</dbReference>
<reference evidence="8 9" key="1">
    <citation type="submission" date="2018-08" db="EMBL/GenBank/DDBJ databases">
        <title>Genomic Encyclopedia of Type Strains, Phase IV (KMG-IV): sequencing the most valuable type-strain genomes for metagenomic binning, comparative biology and taxonomic classification.</title>
        <authorList>
            <person name="Goeker M."/>
        </authorList>
    </citation>
    <scope>NUCLEOTIDE SEQUENCE [LARGE SCALE GENOMIC DNA]</scope>
    <source>
        <strain evidence="8 9">DSM 18841</strain>
    </source>
</reference>
<dbReference type="GO" id="GO:0006310">
    <property type="term" value="P:DNA recombination"/>
    <property type="evidence" value="ECO:0007669"/>
    <property type="project" value="UniProtKB-KW"/>
</dbReference>
<dbReference type="Gene3D" id="1.10.443.10">
    <property type="entry name" value="Intergrase catalytic core"/>
    <property type="match status" value="1"/>
</dbReference>
<dbReference type="InterPro" id="IPR044068">
    <property type="entry name" value="CB"/>
</dbReference>
<keyword evidence="2" id="KW-0229">DNA integration</keyword>
<gene>
    <name evidence="8" type="ORF">C7448_104204</name>
</gene>
<dbReference type="InterPro" id="IPR004107">
    <property type="entry name" value="Integrase_SAM-like_N"/>
</dbReference>
<dbReference type="AlphaFoldDB" id="A0A3E0HVQ1"/>
<dbReference type="Pfam" id="PF13495">
    <property type="entry name" value="Phage_int_SAM_4"/>
    <property type="match status" value="1"/>
</dbReference>
<evidence type="ECO:0000256" key="2">
    <source>
        <dbReference type="ARBA" id="ARBA00022908"/>
    </source>
</evidence>
<evidence type="ECO:0000313" key="9">
    <source>
        <dbReference type="Proteomes" id="UP000256884"/>
    </source>
</evidence>
<dbReference type="PANTHER" id="PTHR30349">
    <property type="entry name" value="PHAGE INTEGRASE-RELATED"/>
    <property type="match status" value="1"/>
</dbReference>
<evidence type="ECO:0000313" key="8">
    <source>
        <dbReference type="EMBL" id="REH50592.1"/>
    </source>
</evidence>
<dbReference type="EMBL" id="QUNS01000004">
    <property type="protein sequence ID" value="REH50592.1"/>
    <property type="molecule type" value="Genomic_DNA"/>
</dbReference>
<dbReference type="InterPro" id="IPR010998">
    <property type="entry name" value="Integrase_recombinase_N"/>
</dbReference>
<dbReference type="SUPFAM" id="SSF56349">
    <property type="entry name" value="DNA breaking-rejoining enzymes"/>
    <property type="match status" value="1"/>
</dbReference>
<dbReference type="PANTHER" id="PTHR30349:SF64">
    <property type="entry name" value="PROPHAGE INTEGRASE INTD-RELATED"/>
    <property type="match status" value="1"/>
</dbReference>
<dbReference type="PROSITE" id="PS51900">
    <property type="entry name" value="CB"/>
    <property type="match status" value="1"/>
</dbReference>
<evidence type="ECO:0000256" key="1">
    <source>
        <dbReference type="ARBA" id="ARBA00008857"/>
    </source>
</evidence>
<name>A0A3E0HVQ1_9FLAO</name>
<evidence type="ECO:0000256" key="5">
    <source>
        <dbReference type="PROSITE-ProRule" id="PRU01248"/>
    </source>
</evidence>
<evidence type="ECO:0000256" key="3">
    <source>
        <dbReference type="ARBA" id="ARBA00023125"/>
    </source>
</evidence>
<dbReference type="Pfam" id="PF00589">
    <property type="entry name" value="Phage_integrase"/>
    <property type="match status" value="1"/>
</dbReference>
<comment type="similarity">
    <text evidence="1">Belongs to the 'phage' integrase family.</text>
</comment>
<protein>
    <submittedName>
        <fullName evidence="8">Site-specific recombinase XerD</fullName>
    </submittedName>
</protein>
<evidence type="ECO:0000259" key="7">
    <source>
        <dbReference type="PROSITE" id="PS51900"/>
    </source>
</evidence>